<keyword evidence="2" id="KW-1185">Reference proteome</keyword>
<sequence length="68" mass="7506">MDITQIAQGIVTLLTEIKEAVSRPGTTSDPIKVDIDLQVLKEHTEALNENNRLLAKLIETQQTPLKPA</sequence>
<gene>
    <name evidence="1" type="ORF">EHR08_15830</name>
</gene>
<accession>A0A6H3NN94</accession>
<dbReference type="RefSeq" id="WP_135744021.1">
    <property type="nucleotide sequence ID" value="NZ_RQHT01000012.1"/>
</dbReference>
<dbReference type="Proteomes" id="UP000297649">
    <property type="component" value="Unassembled WGS sequence"/>
</dbReference>
<proteinExistence type="predicted"/>
<comment type="caution">
    <text evidence="1">The sequence shown here is derived from an EMBL/GenBank/DDBJ whole genome shotgun (WGS) entry which is preliminary data.</text>
</comment>
<protein>
    <submittedName>
        <fullName evidence="1">Uncharacterized protein</fullName>
    </submittedName>
</protein>
<reference evidence="1" key="1">
    <citation type="journal article" date="2019" name="PLoS Negl. Trop. Dis.">
        <title>Revisiting the worldwide diversity of Leptospira species in the environment.</title>
        <authorList>
            <person name="Vincent A.T."/>
            <person name="Schiettekatte O."/>
            <person name="Bourhy P."/>
            <person name="Veyrier F.J."/>
            <person name="Picardeau M."/>
        </authorList>
    </citation>
    <scope>NUCLEOTIDE SEQUENCE [LARGE SCALE GENOMIC DNA]</scope>
    <source>
        <strain evidence="1">201601109</strain>
    </source>
</reference>
<organism evidence="1 2">
    <name type="scientific">Leptospira bandrabouensis</name>
    <dbReference type="NCBI Taxonomy" id="2484903"/>
    <lineage>
        <taxon>Bacteria</taxon>
        <taxon>Pseudomonadati</taxon>
        <taxon>Spirochaetota</taxon>
        <taxon>Spirochaetia</taxon>
        <taxon>Leptospirales</taxon>
        <taxon>Leptospiraceae</taxon>
        <taxon>Leptospira</taxon>
    </lineage>
</organism>
<dbReference type="AlphaFoldDB" id="A0A6H3NN94"/>
<name>A0A6H3NN94_9LEPT</name>
<evidence type="ECO:0000313" key="1">
    <source>
        <dbReference type="EMBL" id="TGN12816.1"/>
    </source>
</evidence>
<dbReference type="EMBL" id="RQHU01000019">
    <property type="protein sequence ID" value="TGN12816.1"/>
    <property type="molecule type" value="Genomic_DNA"/>
</dbReference>
<evidence type="ECO:0000313" key="2">
    <source>
        <dbReference type="Proteomes" id="UP000297649"/>
    </source>
</evidence>